<dbReference type="GO" id="GO:0006351">
    <property type="term" value="P:DNA-templated transcription"/>
    <property type="evidence" value="ECO:0007669"/>
    <property type="project" value="UniProtKB-ARBA"/>
</dbReference>
<dbReference type="GO" id="GO:0003677">
    <property type="term" value="F:DNA binding"/>
    <property type="evidence" value="ECO:0007669"/>
    <property type="project" value="UniProtKB-KW"/>
</dbReference>
<proteinExistence type="inferred from homology"/>
<gene>
    <name evidence="8" type="ORF">BECKMB1821G_GA0114241_107410</name>
    <name evidence="9" type="ORF">BECKMB1821H_GA0114242_107610</name>
    <name evidence="7" type="ORF">BECKMB1821I_GA0114274_101935</name>
</gene>
<keyword evidence="4 7" id="KW-0238">DNA-binding</keyword>
<dbReference type="Pfam" id="PF00216">
    <property type="entry name" value="Bac_DNA_binding"/>
    <property type="match status" value="1"/>
</dbReference>
<organism evidence="7">
    <name type="scientific">Candidatus Kentrum sp. MB</name>
    <dbReference type="NCBI Taxonomy" id="2138164"/>
    <lineage>
        <taxon>Bacteria</taxon>
        <taxon>Pseudomonadati</taxon>
        <taxon>Pseudomonadota</taxon>
        <taxon>Gammaproteobacteria</taxon>
        <taxon>Candidatus Kentrum</taxon>
    </lineage>
</organism>
<dbReference type="EMBL" id="CAADGH010000076">
    <property type="protein sequence ID" value="VFK76811.1"/>
    <property type="molecule type" value="Genomic_DNA"/>
</dbReference>
<dbReference type="GO" id="GO:0030261">
    <property type="term" value="P:chromosome condensation"/>
    <property type="evidence" value="ECO:0007669"/>
    <property type="project" value="UniProtKB-KW"/>
</dbReference>
<name>A0A450XNR1_9GAMM</name>
<evidence type="ECO:0000313" key="8">
    <source>
        <dbReference type="EMBL" id="VFK30978.1"/>
    </source>
</evidence>
<evidence type="ECO:0000313" key="9">
    <source>
        <dbReference type="EMBL" id="VFK76811.1"/>
    </source>
</evidence>
<feature type="signal peptide" evidence="6">
    <location>
        <begin position="1"/>
        <end position="23"/>
    </location>
</feature>
<dbReference type="SUPFAM" id="SSF47729">
    <property type="entry name" value="IHF-like DNA-binding proteins"/>
    <property type="match status" value="1"/>
</dbReference>
<dbReference type="EMBL" id="CAADFQ010000019">
    <property type="protein sequence ID" value="VFK30965.1"/>
    <property type="molecule type" value="Genomic_DNA"/>
</dbReference>
<dbReference type="Gene3D" id="4.10.520.10">
    <property type="entry name" value="IHF-like DNA-binding proteins"/>
    <property type="match status" value="1"/>
</dbReference>
<dbReference type="FunFam" id="4.10.520.10:FF:000001">
    <property type="entry name" value="DNA-binding protein HU"/>
    <property type="match status" value="1"/>
</dbReference>
<evidence type="ECO:0000256" key="4">
    <source>
        <dbReference type="ARBA" id="ARBA00023125"/>
    </source>
</evidence>
<dbReference type="GO" id="GO:1990178">
    <property type="term" value="C:HU-DNA complex"/>
    <property type="evidence" value="ECO:0007669"/>
    <property type="project" value="UniProtKB-ARBA"/>
</dbReference>
<evidence type="ECO:0000256" key="1">
    <source>
        <dbReference type="ARBA" id="ARBA00003819"/>
    </source>
</evidence>
<evidence type="ECO:0000313" key="7">
    <source>
        <dbReference type="EMBL" id="VFK30965.1"/>
    </source>
</evidence>
<dbReference type="PANTHER" id="PTHR33175:SF3">
    <property type="entry name" value="DNA-BINDING PROTEIN HU-BETA"/>
    <property type="match status" value="1"/>
</dbReference>
<dbReference type="GO" id="GO:1990103">
    <property type="term" value="C:DnaA-HU complex"/>
    <property type="evidence" value="ECO:0007669"/>
    <property type="project" value="UniProtKB-ARBA"/>
</dbReference>
<keyword evidence="3" id="KW-0226">DNA condensation</keyword>
<dbReference type="GO" id="GO:0006270">
    <property type="term" value="P:DNA replication initiation"/>
    <property type="evidence" value="ECO:0007669"/>
    <property type="project" value="UniProtKB-ARBA"/>
</dbReference>
<evidence type="ECO:0000256" key="5">
    <source>
        <dbReference type="RuleBase" id="RU003939"/>
    </source>
</evidence>
<comment type="similarity">
    <text evidence="2 5">Belongs to the bacterial histone-like protein family.</text>
</comment>
<dbReference type="PANTHER" id="PTHR33175">
    <property type="entry name" value="DNA-BINDING PROTEIN HU"/>
    <property type="match status" value="1"/>
</dbReference>
<evidence type="ECO:0000256" key="2">
    <source>
        <dbReference type="ARBA" id="ARBA00010529"/>
    </source>
</evidence>
<dbReference type="AlphaFoldDB" id="A0A450XNR1"/>
<dbReference type="SMART" id="SM00411">
    <property type="entry name" value="BHL"/>
    <property type="match status" value="1"/>
</dbReference>
<dbReference type="GO" id="GO:0042802">
    <property type="term" value="F:identical protein binding"/>
    <property type="evidence" value="ECO:0007669"/>
    <property type="project" value="UniProtKB-ARBA"/>
</dbReference>
<reference evidence="7" key="1">
    <citation type="submission" date="2019-02" db="EMBL/GenBank/DDBJ databases">
        <authorList>
            <person name="Gruber-Vodicka R. H."/>
            <person name="Seah K. B. B."/>
        </authorList>
    </citation>
    <scope>NUCLEOTIDE SEQUENCE</scope>
    <source>
        <strain evidence="8">BECK_BZ197</strain>
        <strain evidence="9">BECK_BZ198</strain>
        <strain evidence="7">BECK_BZ199</strain>
    </source>
</reference>
<dbReference type="InterPro" id="IPR020816">
    <property type="entry name" value="Histone-like_DNA-bd_CS"/>
</dbReference>
<dbReference type="InterPro" id="IPR010992">
    <property type="entry name" value="IHF-like_DNA-bd_dom_sf"/>
</dbReference>
<dbReference type="PRINTS" id="PR01727">
    <property type="entry name" value="DNABINDINGHU"/>
</dbReference>
<evidence type="ECO:0000256" key="3">
    <source>
        <dbReference type="ARBA" id="ARBA00023067"/>
    </source>
</evidence>
<dbReference type="InterPro" id="IPR000119">
    <property type="entry name" value="Hist_DNA-bd"/>
</dbReference>
<feature type="chain" id="PRO_5036113508" evidence="6">
    <location>
        <begin position="24"/>
        <end position="113"/>
    </location>
</feature>
<sequence>MKILATSMFIGILCLASSSVTFAMNKSELVQAVADSTGIPKATATKAVDAAIENIKDSLAKGDTVTLPGFGTFAVRERAARSGRNPKTGETIEIKAANVPMFKPGKAFQDAVN</sequence>
<dbReference type="GO" id="GO:0005829">
    <property type="term" value="C:cytosol"/>
    <property type="evidence" value="ECO:0007669"/>
    <property type="project" value="UniProtKB-ARBA"/>
</dbReference>
<keyword evidence="6" id="KW-0732">Signal</keyword>
<protein>
    <submittedName>
        <fullName evidence="7">DNA-binding protein HU-beta</fullName>
    </submittedName>
</protein>
<dbReference type="GO" id="GO:0030527">
    <property type="term" value="F:structural constituent of chromatin"/>
    <property type="evidence" value="ECO:0007669"/>
    <property type="project" value="InterPro"/>
</dbReference>
<dbReference type="CDD" id="cd13831">
    <property type="entry name" value="HU"/>
    <property type="match status" value="1"/>
</dbReference>
<comment type="function">
    <text evidence="1">Histone-like DNA-binding protein which is capable of wrapping DNA to stabilize it, and thus to prevent its denaturation under extreme environmental conditions.</text>
</comment>
<dbReference type="PROSITE" id="PS00045">
    <property type="entry name" value="HISTONE_LIKE"/>
    <property type="match status" value="1"/>
</dbReference>
<accession>A0A450XNR1</accession>
<evidence type="ECO:0000256" key="6">
    <source>
        <dbReference type="SAM" id="SignalP"/>
    </source>
</evidence>
<dbReference type="EMBL" id="CAADFO010000074">
    <property type="protein sequence ID" value="VFK30978.1"/>
    <property type="molecule type" value="Genomic_DNA"/>
</dbReference>